<gene>
    <name evidence="8" type="ORF">Tci_382967</name>
</gene>
<dbReference type="AlphaFoldDB" id="A0A699HG61"/>
<dbReference type="CDD" id="cd09274">
    <property type="entry name" value="RNase_HI_RT_Ty3"/>
    <property type="match status" value="1"/>
</dbReference>
<evidence type="ECO:0000256" key="1">
    <source>
        <dbReference type="ARBA" id="ARBA00022679"/>
    </source>
</evidence>
<dbReference type="GO" id="GO:0003964">
    <property type="term" value="F:RNA-directed DNA polymerase activity"/>
    <property type="evidence" value="ECO:0007669"/>
    <property type="project" value="UniProtKB-KW"/>
</dbReference>
<dbReference type="SUPFAM" id="SSF56672">
    <property type="entry name" value="DNA/RNA polymerases"/>
    <property type="match status" value="1"/>
</dbReference>
<dbReference type="PANTHER" id="PTHR34072">
    <property type="entry name" value="ENZYMATIC POLYPROTEIN-RELATED"/>
    <property type="match status" value="1"/>
</dbReference>
<evidence type="ECO:0000256" key="6">
    <source>
        <dbReference type="ARBA" id="ARBA00022918"/>
    </source>
</evidence>
<proteinExistence type="predicted"/>
<keyword evidence="1" id="KW-0808">Transferase</keyword>
<evidence type="ECO:0000256" key="4">
    <source>
        <dbReference type="ARBA" id="ARBA00022759"/>
    </source>
</evidence>
<name>A0A699HG61_TANCI</name>
<dbReference type="EMBL" id="BKCJ010152550">
    <property type="protein sequence ID" value="GEY10993.1"/>
    <property type="molecule type" value="Genomic_DNA"/>
</dbReference>
<keyword evidence="5" id="KW-0378">Hydrolase</keyword>
<dbReference type="InterPro" id="IPR043128">
    <property type="entry name" value="Rev_trsase/Diguanyl_cyclase"/>
</dbReference>
<protein>
    <recommendedName>
        <fullName evidence="7">Reverse transcriptase RNase H-like domain-containing protein</fullName>
    </recommendedName>
</protein>
<sequence length="168" mass="20110">MPFGLTNAPAVFIDLMNWCEDHGVHLKLVLELLKNEKLFAKFSKYEFWLQEVRFLGHVVNDNDIHIDSSYYRCFIANFSKIAKPLTSLTQKNYTTHDLELGAMIFALKTLRHYVYRTKNVIYMDHNSFQHIFDQKELNMRQRRWIRLFSDYDCEIRYHPRKANVVADA</sequence>
<keyword evidence="6" id="KW-0695">RNA-directed DNA polymerase</keyword>
<organism evidence="8">
    <name type="scientific">Tanacetum cinerariifolium</name>
    <name type="common">Dalmatian daisy</name>
    <name type="synonym">Chrysanthemum cinerariifolium</name>
    <dbReference type="NCBI Taxonomy" id="118510"/>
    <lineage>
        <taxon>Eukaryota</taxon>
        <taxon>Viridiplantae</taxon>
        <taxon>Streptophyta</taxon>
        <taxon>Embryophyta</taxon>
        <taxon>Tracheophyta</taxon>
        <taxon>Spermatophyta</taxon>
        <taxon>Magnoliopsida</taxon>
        <taxon>eudicotyledons</taxon>
        <taxon>Gunneridae</taxon>
        <taxon>Pentapetalae</taxon>
        <taxon>asterids</taxon>
        <taxon>campanulids</taxon>
        <taxon>Asterales</taxon>
        <taxon>Asteraceae</taxon>
        <taxon>Asteroideae</taxon>
        <taxon>Anthemideae</taxon>
        <taxon>Anthemidinae</taxon>
        <taxon>Tanacetum</taxon>
    </lineage>
</organism>
<dbReference type="GO" id="GO:0004519">
    <property type="term" value="F:endonuclease activity"/>
    <property type="evidence" value="ECO:0007669"/>
    <property type="project" value="UniProtKB-KW"/>
</dbReference>
<dbReference type="GO" id="GO:0016787">
    <property type="term" value="F:hydrolase activity"/>
    <property type="evidence" value="ECO:0007669"/>
    <property type="project" value="UniProtKB-KW"/>
</dbReference>
<evidence type="ECO:0000256" key="2">
    <source>
        <dbReference type="ARBA" id="ARBA00022695"/>
    </source>
</evidence>
<keyword evidence="4" id="KW-0255">Endonuclease</keyword>
<feature type="domain" description="Reverse transcriptase RNase H-like" evidence="7">
    <location>
        <begin position="89"/>
        <end position="151"/>
    </location>
</feature>
<evidence type="ECO:0000259" key="7">
    <source>
        <dbReference type="Pfam" id="PF17917"/>
    </source>
</evidence>
<dbReference type="PANTHER" id="PTHR34072:SF52">
    <property type="entry name" value="RIBONUCLEASE H"/>
    <property type="match status" value="1"/>
</dbReference>
<evidence type="ECO:0000256" key="3">
    <source>
        <dbReference type="ARBA" id="ARBA00022722"/>
    </source>
</evidence>
<evidence type="ECO:0000313" key="8">
    <source>
        <dbReference type="EMBL" id="GEY10993.1"/>
    </source>
</evidence>
<comment type="caution">
    <text evidence="8">The sequence shown here is derived from an EMBL/GenBank/DDBJ whole genome shotgun (WGS) entry which is preliminary data.</text>
</comment>
<evidence type="ECO:0000256" key="5">
    <source>
        <dbReference type="ARBA" id="ARBA00022801"/>
    </source>
</evidence>
<keyword evidence="3" id="KW-0540">Nuclease</keyword>
<keyword evidence="2" id="KW-0548">Nucleotidyltransferase</keyword>
<dbReference type="Gene3D" id="3.30.70.270">
    <property type="match status" value="2"/>
</dbReference>
<dbReference type="InterPro" id="IPR043502">
    <property type="entry name" value="DNA/RNA_pol_sf"/>
</dbReference>
<dbReference type="Pfam" id="PF17917">
    <property type="entry name" value="RT_RNaseH"/>
    <property type="match status" value="1"/>
</dbReference>
<reference evidence="8" key="1">
    <citation type="journal article" date="2019" name="Sci. Rep.">
        <title>Draft genome of Tanacetum cinerariifolium, the natural source of mosquito coil.</title>
        <authorList>
            <person name="Yamashiro T."/>
            <person name="Shiraishi A."/>
            <person name="Satake H."/>
            <person name="Nakayama K."/>
        </authorList>
    </citation>
    <scope>NUCLEOTIDE SEQUENCE</scope>
</reference>
<accession>A0A699HG61</accession>
<dbReference type="InterPro" id="IPR041373">
    <property type="entry name" value="RT_RNaseH"/>
</dbReference>